<dbReference type="EMBL" id="ML736759">
    <property type="protein sequence ID" value="KAE8405588.1"/>
    <property type="molecule type" value="Genomic_DNA"/>
</dbReference>
<feature type="signal peptide" evidence="1">
    <location>
        <begin position="1"/>
        <end position="19"/>
    </location>
</feature>
<keyword evidence="3" id="KW-1185">Reference proteome</keyword>
<sequence length="516" mass="55830">MQLLHLAITLASIPWYAFGQMEIPKDLPGDGPVLNSQEVYPNNFIGKSALAHPLSPKFRLTPDMISFHQDGGNTRTQDWPAPLGLRPQNYSRAMGVQSLYLGGDGTVLTRMTCNGTTPSFCMAVLDPQSLDHLAFWAPQNQTLVSPYGAFLENRFVISTAERFIYEVEIKLEGKQVSIHEAKFVDLTSVTSGLIVSVMYDGDRNLWFISNSFSAGSEQPVGATIGFVTPNGEIGKMDVHGEMVENSLAINGKTAYVLTGPAGPSTNTMSAMGYMYAAEADLDNLSVTVVWKEAYDAGSSVKPGGLARGSGSSPVLLGDQFVGFTDNADSQVNLNIFRQADAFRQNGTSFVCKVPLFEPGASSNENAMVGYFDGDATYSVVINNNYGNPGMQDPGTDDINGVWNSFASLAPGLDRVDISKTGECRVRWKSSFLSTSGTQLSTKTGLLYGYTQDKKLAEQGEYVWYYTAVDFDTGDVVWEQLAGVGGVYNNNFQHVLVSPSGAIYVPVMGGVAWMKDE</sequence>
<protein>
    <recommendedName>
        <fullName evidence="4">ASST-domain-containing protein</fullName>
    </recommendedName>
</protein>
<dbReference type="Proteomes" id="UP000325579">
    <property type="component" value="Unassembled WGS sequence"/>
</dbReference>
<evidence type="ECO:0000313" key="2">
    <source>
        <dbReference type="EMBL" id="KAE8405588.1"/>
    </source>
</evidence>
<keyword evidence="1" id="KW-0732">Signal</keyword>
<feature type="chain" id="PRO_5025057899" description="ASST-domain-containing protein" evidence="1">
    <location>
        <begin position="20"/>
        <end position="516"/>
    </location>
</feature>
<reference evidence="2 3" key="1">
    <citation type="submission" date="2019-04" db="EMBL/GenBank/DDBJ databases">
        <authorList>
            <consortium name="DOE Joint Genome Institute"/>
            <person name="Mondo S."/>
            <person name="Kjaerbolling I."/>
            <person name="Vesth T."/>
            <person name="Frisvad J.C."/>
            <person name="Nybo J.L."/>
            <person name="Theobald S."/>
            <person name="Kildgaard S."/>
            <person name="Isbrandt T."/>
            <person name="Kuo A."/>
            <person name="Sato A."/>
            <person name="Lyhne E.K."/>
            <person name="Kogle M.E."/>
            <person name="Wiebenga A."/>
            <person name="Kun R.S."/>
            <person name="Lubbers R.J."/>
            <person name="Makela M.R."/>
            <person name="Barry K."/>
            <person name="Chovatia M."/>
            <person name="Clum A."/>
            <person name="Daum C."/>
            <person name="Haridas S."/>
            <person name="He G."/>
            <person name="LaButti K."/>
            <person name="Lipzen A."/>
            <person name="Riley R."/>
            <person name="Salamov A."/>
            <person name="Simmons B.A."/>
            <person name="Magnuson J.K."/>
            <person name="Henrissat B."/>
            <person name="Mortensen U.H."/>
            <person name="Larsen T.O."/>
            <person name="Devries R.P."/>
            <person name="Grigoriev I.V."/>
            <person name="Machida M."/>
            <person name="Baker S.E."/>
            <person name="Andersen M.R."/>
            <person name="Cantor M.N."/>
            <person name="Hua S.X."/>
        </authorList>
    </citation>
    <scope>NUCLEOTIDE SEQUENCE [LARGE SCALE GENOMIC DNA]</scope>
    <source>
        <strain evidence="2 3">CBS 119388</strain>
    </source>
</reference>
<dbReference type="RefSeq" id="XP_031942907.1">
    <property type="nucleotide sequence ID" value="XM_032086880.1"/>
</dbReference>
<evidence type="ECO:0000256" key="1">
    <source>
        <dbReference type="SAM" id="SignalP"/>
    </source>
</evidence>
<dbReference type="GeneID" id="43671571"/>
<gene>
    <name evidence="2" type="ORF">BDV37DRAFT_281720</name>
</gene>
<accession>A0A5N7DJ70</accession>
<evidence type="ECO:0000313" key="3">
    <source>
        <dbReference type="Proteomes" id="UP000325579"/>
    </source>
</evidence>
<name>A0A5N7DJ70_9EURO</name>
<evidence type="ECO:0008006" key="4">
    <source>
        <dbReference type="Google" id="ProtNLM"/>
    </source>
</evidence>
<proteinExistence type="predicted"/>
<organism evidence="2 3">
    <name type="scientific">Aspergillus pseudonomiae</name>
    <dbReference type="NCBI Taxonomy" id="1506151"/>
    <lineage>
        <taxon>Eukaryota</taxon>
        <taxon>Fungi</taxon>
        <taxon>Dikarya</taxon>
        <taxon>Ascomycota</taxon>
        <taxon>Pezizomycotina</taxon>
        <taxon>Eurotiomycetes</taxon>
        <taxon>Eurotiomycetidae</taxon>
        <taxon>Eurotiales</taxon>
        <taxon>Aspergillaceae</taxon>
        <taxon>Aspergillus</taxon>
        <taxon>Aspergillus subgen. Circumdati</taxon>
    </lineage>
</organism>
<dbReference type="OrthoDB" id="4818326at2759"/>
<dbReference type="AlphaFoldDB" id="A0A5N7DJ70"/>